<name>J8ZXF7_EDHAE</name>
<sequence length="258" mass="30129">MLWLALTIACFQNEEAYIIRLHGTQKYLTNMKQSFPEAQLGHPEAADIIRISQYSKDPSKHIIAPDSQGGAVFTIDEEKDKLMYKPLVYNYAQLFEIAKVADYENTYHIKMQKACLTFMPQNNSLQIKQCDPKHIKDQMFDIVKHNMKPKPLFSKKDQKKKAQREKEKQKKNDPTGPDTQDIYATKIPFKETQDELKKMYEGDPPKMMHESSELPWYLNKKGQKNDGIDLRKFTKLDTKDPNDNRVNRVPTQITTKNE</sequence>
<protein>
    <recommendedName>
        <fullName evidence="4">Ricin B lectin domain-containing protein</fullName>
    </recommendedName>
</protein>
<feature type="compositionally biased region" description="Basic and acidic residues" evidence="1">
    <location>
        <begin position="164"/>
        <end position="173"/>
    </location>
</feature>
<reference evidence="3" key="2">
    <citation type="submission" date="2015-07" db="EMBL/GenBank/DDBJ databases">
        <title>Contrasting host-pathogen interactions and genome evolution in two generalist and specialist microsporidian pathogens of mosquitoes.</title>
        <authorList>
            <consortium name="The Broad Institute Genomics Platform"/>
            <consortium name="The Broad Institute Genome Sequencing Center for Infectious Disease"/>
            <person name="Cuomo C.A."/>
            <person name="Sanscrainte N.D."/>
            <person name="Goldberg J.M."/>
            <person name="Heiman D."/>
            <person name="Young S."/>
            <person name="Zeng Q."/>
            <person name="Becnel J.J."/>
            <person name="Birren B.W."/>
        </authorList>
    </citation>
    <scope>NUCLEOTIDE SEQUENCE [LARGE SCALE GENOMIC DNA]</scope>
    <source>
        <strain evidence="3">USNM 41457</strain>
    </source>
</reference>
<dbReference type="VEuPathDB" id="MicrosporidiaDB:EDEG_01383"/>
<gene>
    <name evidence="2" type="ORF">EDEG_01383</name>
</gene>
<evidence type="ECO:0008006" key="4">
    <source>
        <dbReference type="Google" id="ProtNLM"/>
    </source>
</evidence>
<feature type="region of interest" description="Disordered" evidence="1">
    <location>
        <begin position="151"/>
        <end position="181"/>
    </location>
</feature>
<dbReference type="AlphaFoldDB" id="J8ZXF7"/>
<keyword evidence="3" id="KW-1185">Reference proteome</keyword>
<comment type="caution">
    <text evidence="2">The sequence shown here is derived from an EMBL/GenBank/DDBJ whole genome shotgun (WGS) entry which is preliminary data.</text>
</comment>
<feature type="region of interest" description="Disordered" evidence="1">
    <location>
        <begin position="233"/>
        <end position="258"/>
    </location>
</feature>
<evidence type="ECO:0000313" key="3">
    <source>
        <dbReference type="Proteomes" id="UP000003163"/>
    </source>
</evidence>
<proteinExistence type="predicted"/>
<dbReference type="EMBL" id="AFBI03000019">
    <property type="protein sequence ID" value="EJW04368.1"/>
    <property type="molecule type" value="Genomic_DNA"/>
</dbReference>
<dbReference type="Proteomes" id="UP000003163">
    <property type="component" value="Unassembled WGS sequence"/>
</dbReference>
<feature type="compositionally biased region" description="Basic and acidic residues" evidence="1">
    <location>
        <begin position="233"/>
        <end position="246"/>
    </location>
</feature>
<feature type="compositionally biased region" description="Polar residues" evidence="1">
    <location>
        <begin position="249"/>
        <end position="258"/>
    </location>
</feature>
<evidence type="ECO:0000256" key="1">
    <source>
        <dbReference type="SAM" id="MobiDB-lite"/>
    </source>
</evidence>
<reference evidence="2 3" key="1">
    <citation type="submission" date="2011-08" db="EMBL/GenBank/DDBJ databases">
        <authorList>
            <person name="Liu Z.J."/>
            <person name="Shi F.L."/>
            <person name="Lu J.Q."/>
            <person name="Li M."/>
            <person name="Wang Z.L."/>
        </authorList>
    </citation>
    <scope>NUCLEOTIDE SEQUENCE [LARGE SCALE GENOMIC DNA]</scope>
    <source>
        <strain evidence="2 3">USNM 41457</strain>
    </source>
</reference>
<accession>J8ZXF7</accession>
<organism evidence="2 3">
    <name type="scientific">Edhazardia aedis (strain USNM 41457)</name>
    <name type="common">Microsporidian parasite</name>
    <dbReference type="NCBI Taxonomy" id="1003232"/>
    <lineage>
        <taxon>Eukaryota</taxon>
        <taxon>Fungi</taxon>
        <taxon>Fungi incertae sedis</taxon>
        <taxon>Microsporidia</taxon>
        <taxon>Edhazardia</taxon>
    </lineage>
</organism>
<evidence type="ECO:0000313" key="2">
    <source>
        <dbReference type="EMBL" id="EJW04368.1"/>
    </source>
</evidence>
<dbReference type="InParanoid" id="J8ZXF7"/>
<dbReference type="HOGENOM" id="CLU_1077788_0_0_1"/>